<protein>
    <recommendedName>
        <fullName evidence="4">Secretion system C-terminal sorting domain-containing protein</fullName>
    </recommendedName>
</protein>
<dbReference type="Pfam" id="PF17164">
    <property type="entry name" value="DUF5122"/>
    <property type="match status" value="13"/>
</dbReference>
<dbReference type="Gene3D" id="2.80.10.50">
    <property type="match status" value="6"/>
</dbReference>
<evidence type="ECO:0008006" key="4">
    <source>
        <dbReference type="Google" id="ProtNLM"/>
    </source>
</evidence>
<organism evidence="2 3">
    <name type="scientific">Flavobacterium magnum</name>
    <dbReference type="NCBI Taxonomy" id="2162713"/>
    <lineage>
        <taxon>Bacteria</taxon>
        <taxon>Pseudomonadati</taxon>
        <taxon>Bacteroidota</taxon>
        <taxon>Flavobacteriia</taxon>
        <taxon>Flavobacteriales</taxon>
        <taxon>Flavobacteriaceae</taxon>
        <taxon>Flavobacterium</taxon>
    </lineage>
</organism>
<dbReference type="SUPFAM" id="SSF63829">
    <property type="entry name" value="Calcium-dependent phosphotriesterase"/>
    <property type="match status" value="1"/>
</dbReference>
<name>A0A2S0RH15_9FLAO</name>
<proteinExistence type="predicted"/>
<dbReference type="AlphaFoldDB" id="A0A2S0RH15"/>
<feature type="chain" id="PRO_5015764052" description="Secretion system C-terminal sorting domain-containing protein" evidence="1">
    <location>
        <begin position="24"/>
        <end position="837"/>
    </location>
</feature>
<gene>
    <name evidence="2" type="ORF">HYN48_07935</name>
</gene>
<dbReference type="EMBL" id="CP028811">
    <property type="protein sequence ID" value="AWA30012.1"/>
    <property type="molecule type" value="Genomic_DNA"/>
</dbReference>
<dbReference type="PANTHER" id="PTHR42754:SF1">
    <property type="entry name" value="LIPOPROTEIN"/>
    <property type="match status" value="1"/>
</dbReference>
<dbReference type="InterPro" id="IPR013431">
    <property type="entry name" value="Delta_60_rpt"/>
</dbReference>
<evidence type="ECO:0000313" key="2">
    <source>
        <dbReference type="EMBL" id="AWA30012.1"/>
    </source>
</evidence>
<keyword evidence="1" id="KW-0732">Signal</keyword>
<reference evidence="2 3" key="1">
    <citation type="submission" date="2018-04" db="EMBL/GenBank/DDBJ databases">
        <title>Genome sequencing of Flavobacterium sp. HYN0048.</title>
        <authorList>
            <person name="Yi H."/>
            <person name="Baek C."/>
        </authorList>
    </citation>
    <scope>NUCLEOTIDE SEQUENCE [LARGE SCALE GENOMIC DNA]</scope>
    <source>
        <strain evidence="2 3">HYN0048</strain>
    </source>
</reference>
<keyword evidence="3" id="KW-1185">Reference proteome</keyword>
<feature type="signal peptide" evidence="1">
    <location>
        <begin position="1"/>
        <end position="23"/>
    </location>
</feature>
<dbReference type="Proteomes" id="UP000244193">
    <property type="component" value="Chromosome"/>
</dbReference>
<sequence length="837" mass="90336">MKNKTILTLLISTLLTISAFSQSWVNDPSFNPQDGGYWNGANNIIYVNAVQPDNRIVISGSFTRYKDYDRNRIARINPDESLDLSFDPGTGPNDDISAIVLQPDGKIIIGGNFTTYNDIPVNHIARLNADGSLDSSFNTGTGANDAVSSILLLSDGKIVAGGNFTAFNANNYKRIVKLNTDGSVDGNFTTGTGFNGNVRGLALQADGKILAVGEFLEYNSQPSNLIVRLHEDGARDVSFTPASINDIVTKTLAQDDGKIIITGEFSSVNAVQTGVIARLNSDGSLDSGFYVPITPVYNTITDAVFTPTGKLIVAGYFSTNGDTYAHNICRLNTDGSLDETFYSRANNLGFFSDLSLQSDGNIIVTGSFDYYDKTNKNRFARLHEDGTINIDIPVNAGTGADNYIARTIVQPDEKILVTGRFTHFNGSAQSKIVRLLPDGDVDPDFNTGTGFNDDTRVMARQADGKILVAGNFTSFNGQEVNKFVRLSPDGSMDSAFIPNIGFDQTINNIGVQSDGKIILTGVFYFTVDFSVHYGVIRLNIDGSIDQDFMDTLSAIPASLLADHVSLLITPDDKIVLGRQSGFTNNAILLRLNSDGSQDLSFTPVVGLNFEGVRSMSLQPDGKIVFVKVGIGTCTLLRINGDGTTDNSFLSGTSVSFSGSFNKILVQQDGKMILSGSFTTYNGIPRFGLVRLNSNGSVDESFSINSVTFENGIGGYIFDIAFQSGKVIACGEFAFFGNTGRNRITRIMAADDLSTGNMGDVLDNDIRIYKDSGILNIKSLSSKISTVSIYDLSGKLVLQSKRLDKNEVSIQDVLPSNSFLIVKIVLADNSMVTKKFCF</sequence>
<dbReference type="PANTHER" id="PTHR42754">
    <property type="entry name" value="ENDOGLUCANASE"/>
    <property type="match status" value="1"/>
</dbReference>
<dbReference type="OrthoDB" id="9805017at2"/>
<dbReference type="RefSeq" id="WP_108370595.1">
    <property type="nucleotide sequence ID" value="NZ_CP028811.1"/>
</dbReference>
<evidence type="ECO:0000313" key="3">
    <source>
        <dbReference type="Proteomes" id="UP000244193"/>
    </source>
</evidence>
<accession>A0A2S0RH15</accession>
<dbReference type="SUPFAM" id="SSF101898">
    <property type="entry name" value="NHL repeat"/>
    <property type="match status" value="2"/>
</dbReference>
<dbReference type="NCBIfam" id="NF033708">
    <property type="entry name" value="T9SS_Cterm_ChiA"/>
    <property type="match status" value="1"/>
</dbReference>
<dbReference type="NCBIfam" id="TIGR02608">
    <property type="entry name" value="delta_60_rpt"/>
    <property type="match status" value="13"/>
</dbReference>
<dbReference type="KEGG" id="fmg:HYN48_07935"/>
<evidence type="ECO:0000256" key="1">
    <source>
        <dbReference type="SAM" id="SignalP"/>
    </source>
</evidence>